<dbReference type="Proteomes" id="UP000242474">
    <property type="component" value="Unassembled WGS sequence"/>
</dbReference>
<sequence>MAKELEGLRALQRHDERVASTAKVVRNIIARQDPNRISYYDPGPVQRVVGIPLGLDLFCEFDESYPVAYLDGRVLGFRPETLSATIPRMEAIFREAYSHQEHSIRSPMGYMVFYIWSDNQRQAGTRTVGIDPRNIQDSLDTLFEYFDEVIEDKIKPCEYNYEFIYASNAVSHVHFKFVVRYYPEPQSVKNWGEVKPVERCNLFDIFTASDDTNCVRQCAQRIWGLDAKEECIGDFINRAQHKVCILKPRSYVKHVTNILTYNDLVVDPIGPIKHLRVIDPDVIYLLHWKEHLGVLENMKQQKRNQFMTTFRPLTKYPRCKKLTVCFDIECYFDPHSKTEGTRHTPYLCCACFIYDNEAGNVMEFEGRDCVAQMMDWTAELAKEFDHQHVELIAHNGGGYDFHYILGSMYDPASAKDIMIRNNSFISFRFKHMSIEFSVKDSLNFLLCSLSSAAKAFLSSYSADGRVEYQMGKTDFPHHEVRSKEDLQRTFQKWMSVDNIVNVDVEKEKMLITGKHVVLYDEDSESKKLIDWAKEYCCNDVIVLAKVWIKFKQTVADIFNCQIVDQTHTLAGLSFRLFEAHLANDVYLHHPTKEDFMNMRESLIGGRCISVNGMYGDVACLDVKSLYPAAMAFYDQPYGKYRRTRNRPHNELGIYYVKVTPKPTVKHGFFPLRKMGEVGYLINEEESESYKAWYTTVDVDIGIKEGHKIEYIPFDNKGSIGYSWKQKGKIFKDYIQDVLYKLKLKYEEAGDAEKRQVIKIIMNSLWGKFAQKWMDTKYKIVNEDDADLDEECYKIWGTDHMLVKKIFNTKYSRKPLQNGIFTLSWARWHMKLVWGAIAKSEAVMLYSDTDSVMVKSGMIKGDAKFVLDEKMINVIGTDVGQLEQEYKFDEVICVGKKQYIGKYYKNGIPQYKFRFKGVPQQYIKPEMYTHLLNSPSHEVRIDFLKFKREWGAVHGYIESKTVTAT</sequence>
<dbReference type="InterPro" id="IPR023211">
    <property type="entry name" value="DNA_pol_palm_dom_sf"/>
</dbReference>
<organism evidence="11 12">
    <name type="scientific">Coemansia reversa (strain ATCC 12441 / NRRL 1564)</name>
    <dbReference type="NCBI Taxonomy" id="763665"/>
    <lineage>
        <taxon>Eukaryota</taxon>
        <taxon>Fungi</taxon>
        <taxon>Fungi incertae sedis</taxon>
        <taxon>Zoopagomycota</taxon>
        <taxon>Kickxellomycotina</taxon>
        <taxon>Kickxellomycetes</taxon>
        <taxon>Kickxellales</taxon>
        <taxon>Kickxellaceae</taxon>
        <taxon>Coemansia</taxon>
    </lineage>
</organism>
<dbReference type="InterPro" id="IPR043502">
    <property type="entry name" value="DNA/RNA_pol_sf"/>
</dbReference>
<dbReference type="Gene3D" id="3.30.1770.10">
    <property type="entry name" value="TPR 1 domain of DNA polymerase"/>
    <property type="match status" value="1"/>
</dbReference>
<dbReference type="GO" id="GO:0006260">
    <property type="term" value="P:DNA replication"/>
    <property type="evidence" value="ECO:0007669"/>
    <property type="project" value="UniProtKB-KW"/>
</dbReference>
<keyword evidence="4 8" id="KW-0235">DNA replication</keyword>
<dbReference type="Gene3D" id="1.10.287.690">
    <property type="entry name" value="Helix hairpin bin"/>
    <property type="match status" value="1"/>
</dbReference>
<dbReference type="EMBL" id="KZ303624">
    <property type="protein sequence ID" value="PIA12617.1"/>
    <property type="molecule type" value="Genomic_DNA"/>
</dbReference>
<dbReference type="Gene3D" id="3.90.1600.10">
    <property type="entry name" value="Palm domain of DNA polymerase"/>
    <property type="match status" value="1"/>
</dbReference>
<evidence type="ECO:0000256" key="3">
    <source>
        <dbReference type="ARBA" id="ARBA00022695"/>
    </source>
</evidence>
<keyword evidence="5 8" id="KW-0239">DNA-directed DNA polymerase</keyword>
<keyword evidence="3 8" id="KW-0548">Nucleotidyltransferase</keyword>
<dbReference type="PANTHER" id="PTHR33568">
    <property type="entry name" value="DNA POLYMERASE"/>
    <property type="match status" value="1"/>
</dbReference>
<dbReference type="STRING" id="763665.A0A2G5B1M2"/>
<dbReference type="PRINTS" id="PR00106">
    <property type="entry name" value="DNAPOLB"/>
</dbReference>
<dbReference type="SMART" id="SM00486">
    <property type="entry name" value="POLBc"/>
    <property type="match status" value="1"/>
</dbReference>
<dbReference type="GO" id="GO:0003887">
    <property type="term" value="F:DNA-directed DNA polymerase activity"/>
    <property type="evidence" value="ECO:0007669"/>
    <property type="project" value="UniProtKB-KW"/>
</dbReference>
<comment type="similarity">
    <text evidence="1 8">Belongs to the DNA polymerase type-B family.</text>
</comment>
<evidence type="ECO:0000256" key="4">
    <source>
        <dbReference type="ARBA" id="ARBA00022705"/>
    </source>
</evidence>
<dbReference type="GO" id="GO:0003677">
    <property type="term" value="F:DNA binding"/>
    <property type="evidence" value="ECO:0007669"/>
    <property type="project" value="UniProtKB-KW"/>
</dbReference>
<evidence type="ECO:0000313" key="12">
    <source>
        <dbReference type="Proteomes" id="UP000242474"/>
    </source>
</evidence>
<feature type="domain" description="DNA-directed DNA polymerase family B multifunctional" evidence="9">
    <location>
        <begin position="839"/>
        <end position="917"/>
    </location>
</feature>
<dbReference type="InterPro" id="IPR006134">
    <property type="entry name" value="DNA-dir_DNA_pol_B_multi_dom"/>
</dbReference>
<dbReference type="PROSITE" id="PS00116">
    <property type="entry name" value="DNA_POLYMERASE_B"/>
    <property type="match status" value="1"/>
</dbReference>
<dbReference type="Gene3D" id="4.10.80.20">
    <property type="entry name" value="DNA polymerase, domain 5"/>
    <property type="match status" value="1"/>
</dbReference>
<dbReference type="GO" id="GO:0000166">
    <property type="term" value="F:nucleotide binding"/>
    <property type="evidence" value="ECO:0007669"/>
    <property type="project" value="InterPro"/>
</dbReference>
<dbReference type="InterPro" id="IPR017964">
    <property type="entry name" value="DNA-dir_DNA_pol_B_CS"/>
</dbReference>
<dbReference type="EC" id="2.7.7.7" evidence="8"/>
<evidence type="ECO:0000256" key="8">
    <source>
        <dbReference type="RuleBase" id="RU000442"/>
    </source>
</evidence>
<dbReference type="SUPFAM" id="SSF53098">
    <property type="entry name" value="Ribonuclease H-like"/>
    <property type="match status" value="1"/>
</dbReference>
<dbReference type="OrthoDB" id="8962756at2759"/>
<dbReference type="InterPro" id="IPR036397">
    <property type="entry name" value="RNaseH_sf"/>
</dbReference>
<dbReference type="InterPro" id="IPR004868">
    <property type="entry name" value="DNA-dir_DNA_pol_B_mt/vir"/>
</dbReference>
<accession>A0A2G5B1M2</accession>
<dbReference type="PANTHER" id="PTHR33568:SF3">
    <property type="entry name" value="DNA-DIRECTED DNA POLYMERASE"/>
    <property type="match status" value="1"/>
</dbReference>
<keyword evidence="2 8" id="KW-0808">Transferase</keyword>
<dbReference type="InterPro" id="IPR006172">
    <property type="entry name" value="DNA-dir_DNA_pol_B"/>
</dbReference>
<dbReference type="Gene3D" id="3.30.420.10">
    <property type="entry name" value="Ribonuclease H-like superfamily/Ribonuclease H"/>
    <property type="match status" value="1"/>
</dbReference>
<feature type="domain" description="DNA-directed DNA polymerase family B mitochondria/virus" evidence="10">
    <location>
        <begin position="383"/>
        <end position="834"/>
    </location>
</feature>
<dbReference type="AlphaFoldDB" id="A0A2G5B1M2"/>
<keyword evidence="6 8" id="KW-0238">DNA-binding</keyword>
<evidence type="ECO:0000259" key="10">
    <source>
        <dbReference type="Pfam" id="PF03175"/>
    </source>
</evidence>
<evidence type="ECO:0000256" key="2">
    <source>
        <dbReference type="ARBA" id="ARBA00022679"/>
    </source>
</evidence>
<evidence type="ECO:0000259" key="9">
    <source>
        <dbReference type="Pfam" id="PF00136"/>
    </source>
</evidence>
<reference evidence="11 12" key="1">
    <citation type="journal article" date="2015" name="Genome Biol. Evol.">
        <title>Phylogenomic analyses indicate that early fungi evolved digesting cell walls of algal ancestors of land plants.</title>
        <authorList>
            <person name="Chang Y."/>
            <person name="Wang S."/>
            <person name="Sekimoto S."/>
            <person name="Aerts A.L."/>
            <person name="Choi C."/>
            <person name="Clum A."/>
            <person name="LaButti K.M."/>
            <person name="Lindquist E.A."/>
            <person name="Yee Ngan C."/>
            <person name="Ohm R.A."/>
            <person name="Salamov A.A."/>
            <person name="Grigoriev I.V."/>
            <person name="Spatafora J.W."/>
            <person name="Berbee M.L."/>
        </authorList>
    </citation>
    <scope>NUCLEOTIDE SEQUENCE [LARGE SCALE GENOMIC DNA]</scope>
    <source>
        <strain evidence="11 12">NRRL 1564</strain>
    </source>
</reference>
<evidence type="ECO:0000256" key="1">
    <source>
        <dbReference type="ARBA" id="ARBA00005755"/>
    </source>
</evidence>
<protein>
    <recommendedName>
        <fullName evidence="8">DNA polymerase</fullName>
        <ecNumber evidence="8">2.7.7.7</ecNumber>
    </recommendedName>
</protein>
<dbReference type="InterPro" id="IPR012337">
    <property type="entry name" value="RNaseH-like_sf"/>
</dbReference>
<name>A0A2G5B1M2_COERN</name>
<dbReference type="Pfam" id="PF00136">
    <property type="entry name" value="DNA_pol_B"/>
    <property type="match status" value="1"/>
</dbReference>
<gene>
    <name evidence="11" type="ORF">COEREDRAFT_51707</name>
</gene>
<evidence type="ECO:0000256" key="6">
    <source>
        <dbReference type="ARBA" id="ARBA00023125"/>
    </source>
</evidence>
<evidence type="ECO:0000256" key="7">
    <source>
        <dbReference type="ARBA" id="ARBA00049244"/>
    </source>
</evidence>
<dbReference type="SUPFAM" id="SSF56672">
    <property type="entry name" value="DNA/RNA polymerases"/>
    <property type="match status" value="1"/>
</dbReference>
<comment type="catalytic activity">
    <reaction evidence="7 8">
        <text>DNA(n) + a 2'-deoxyribonucleoside 5'-triphosphate = DNA(n+1) + diphosphate</text>
        <dbReference type="Rhea" id="RHEA:22508"/>
        <dbReference type="Rhea" id="RHEA-COMP:17339"/>
        <dbReference type="Rhea" id="RHEA-COMP:17340"/>
        <dbReference type="ChEBI" id="CHEBI:33019"/>
        <dbReference type="ChEBI" id="CHEBI:61560"/>
        <dbReference type="ChEBI" id="CHEBI:173112"/>
        <dbReference type="EC" id="2.7.7.7"/>
    </reaction>
</comment>
<evidence type="ECO:0000256" key="5">
    <source>
        <dbReference type="ARBA" id="ARBA00022932"/>
    </source>
</evidence>
<evidence type="ECO:0000313" key="11">
    <source>
        <dbReference type="EMBL" id="PIA12617.1"/>
    </source>
</evidence>
<proteinExistence type="inferred from homology"/>
<keyword evidence="12" id="KW-1185">Reference proteome</keyword>
<dbReference type="Pfam" id="PF03175">
    <property type="entry name" value="DNA_pol_B_2"/>
    <property type="match status" value="1"/>
</dbReference>